<feature type="region of interest" description="Disordered" evidence="1">
    <location>
        <begin position="103"/>
        <end position="124"/>
    </location>
</feature>
<evidence type="ECO:0000256" key="1">
    <source>
        <dbReference type="SAM" id="MobiDB-lite"/>
    </source>
</evidence>
<name>A0A9P9DJ20_9HYPO</name>
<dbReference type="AlphaFoldDB" id="A0A9P9DJ20"/>
<evidence type="ECO:0000313" key="3">
    <source>
        <dbReference type="Proteomes" id="UP000738349"/>
    </source>
</evidence>
<protein>
    <submittedName>
        <fullName evidence="2">Uncharacterized protein</fullName>
    </submittedName>
</protein>
<dbReference type="EMBL" id="JAGMUV010000024">
    <property type="protein sequence ID" value="KAH7121560.1"/>
    <property type="molecule type" value="Genomic_DNA"/>
</dbReference>
<comment type="caution">
    <text evidence="2">The sequence shown here is derived from an EMBL/GenBank/DDBJ whole genome shotgun (WGS) entry which is preliminary data.</text>
</comment>
<sequence length="304" mass="33284">MADGITFTIELEYDPVKNAQLGNSTSRVAAGSEDSLPQGILEHTTATNIQAGSHDSGRSYLSVEASTIQVVKPGQTMFVWHAYFHPGLRRRFQSVVITCRFSEPKPAQPPSQYANQSSGPANPLEIRAYAPHKSFGGCNKSSRKIGWGMKFPLQLTGSGLVEVGATPSVQNEMTKEVEHAFTVVGTPRGTPRRTTCVWTVEENSSAERGIPSEMQFATVIRHSGPIQCDIQASARTAGGPYPLHYLRTRTAAEDRRRVIDPSKFAGKLFEYDFQSDADVDNLLKTWTGEVAGTVLEFQQPIVKP</sequence>
<gene>
    <name evidence="2" type="ORF">EDB81DRAFT_952272</name>
</gene>
<evidence type="ECO:0000313" key="2">
    <source>
        <dbReference type="EMBL" id="KAH7121560.1"/>
    </source>
</evidence>
<dbReference type="OrthoDB" id="5130989at2759"/>
<organism evidence="2 3">
    <name type="scientific">Dactylonectria macrodidyma</name>
    <dbReference type="NCBI Taxonomy" id="307937"/>
    <lineage>
        <taxon>Eukaryota</taxon>
        <taxon>Fungi</taxon>
        <taxon>Dikarya</taxon>
        <taxon>Ascomycota</taxon>
        <taxon>Pezizomycotina</taxon>
        <taxon>Sordariomycetes</taxon>
        <taxon>Hypocreomycetidae</taxon>
        <taxon>Hypocreales</taxon>
        <taxon>Nectriaceae</taxon>
        <taxon>Dactylonectria</taxon>
    </lineage>
</organism>
<accession>A0A9P9DJ20</accession>
<feature type="compositionally biased region" description="Polar residues" evidence="1">
    <location>
        <begin position="110"/>
        <end position="120"/>
    </location>
</feature>
<keyword evidence="3" id="KW-1185">Reference proteome</keyword>
<reference evidence="2" key="1">
    <citation type="journal article" date="2021" name="Nat. Commun.">
        <title>Genetic determinants of endophytism in the Arabidopsis root mycobiome.</title>
        <authorList>
            <person name="Mesny F."/>
            <person name="Miyauchi S."/>
            <person name="Thiergart T."/>
            <person name="Pickel B."/>
            <person name="Atanasova L."/>
            <person name="Karlsson M."/>
            <person name="Huettel B."/>
            <person name="Barry K.W."/>
            <person name="Haridas S."/>
            <person name="Chen C."/>
            <person name="Bauer D."/>
            <person name="Andreopoulos W."/>
            <person name="Pangilinan J."/>
            <person name="LaButti K."/>
            <person name="Riley R."/>
            <person name="Lipzen A."/>
            <person name="Clum A."/>
            <person name="Drula E."/>
            <person name="Henrissat B."/>
            <person name="Kohler A."/>
            <person name="Grigoriev I.V."/>
            <person name="Martin F.M."/>
            <person name="Hacquard S."/>
        </authorList>
    </citation>
    <scope>NUCLEOTIDE SEQUENCE</scope>
    <source>
        <strain evidence="2">MPI-CAGE-AT-0147</strain>
    </source>
</reference>
<dbReference type="Proteomes" id="UP000738349">
    <property type="component" value="Unassembled WGS sequence"/>
</dbReference>
<proteinExistence type="predicted"/>